<dbReference type="RefSeq" id="WP_368648567.1">
    <property type="nucleotide sequence ID" value="NZ_CP158258.1"/>
</dbReference>
<sequence length="102" mass="11013">MSTEQVSAERVESTRKTAARIQAVILQRLAGITQDRAAACMGVSASTVSRAVADDLERVCQIMAALGLQVAEADSIVVSRDEIRALERMACKYLQSRIEADS</sequence>
<dbReference type="EMBL" id="CP158265">
    <property type="protein sequence ID" value="XDJ78544.1"/>
    <property type="molecule type" value="Genomic_DNA"/>
</dbReference>
<gene>
    <name evidence="1" type="ORF">ABRY90_12915</name>
    <name evidence="4" type="ORF">ABRY91_04835</name>
    <name evidence="2" type="ORF">ABRY92_00545</name>
    <name evidence="3" type="ORF">ABRZ03_02465</name>
    <name evidence="5" type="ORF">ABRZ10_07070</name>
</gene>
<dbReference type="Pfam" id="PF05269">
    <property type="entry name" value="Phage_CII"/>
    <property type="match status" value="1"/>
</dbReference>
<dbReference type="InterPro" id="IPR010982">
    <property type="entry name" value="Lambda_DNA-bd_dom_sf"/>
</dbReference>
<dbReference type="GO" id="GO:0006355">
    <property type="term" value="P:regulation of DNA-templated transcription"/>
    <property type="evidence" value="ECO:0007669"/>
    <property type="project" value="InterPro"/>
</dbReference>
<protein>
    <submittedName>
        <fullName evidence="1">CII family transcriptional regulator</fullName>
    </submittedName>
</protein>
<evidence type="ECO:0000313" key="2">
    <source>
        <dbReference type="EMBL" id="XDJ61151.1"/>
    </source>
</evidence>
<dbReference type="EMBL" id="CP158259">
    <property type="protein sequence ID" value="XDJ61151.1"/>
    <property type="molecule type" value="Genomic_DNA"/>
</dbReference>
<dbReference type="EMBL" id="CP158260">
    <property type="protein sequence ID" value="XDJ64233.1"/>
    <property type="molecule type" value="Genomic_DNA"/>
</dbReference>
<dbReference type="EMBL" id="CP158258">
    <property type="protein sequence ID" value="XDJ58143.1"/>
    <property type="molecule type" value="Genomic_DNA"/>
</dbReference>
<reference evidence="1" key="1">
    <citation type="submission" date="2024-05" db="EMBL/GenBank/DDBJ databases">
        <authorList>
            <person name="Luo Y.-C."/>
            <person name="Nicholds J."/>
            <person name="Mortimer T."/>
            <person name="Maboni G."/>
        </authorList>
    </citation>
    <scope>NUCLEOTIDE SEQUENCE</scope>
    <source>
        <strain evidence="5">143769</strain>
        <strain evidence="4">145849</strain>
        <strain evidence="3">145850</strain>
        <strain evidence="2">145852</strain>
        <strain evidence="1">148131</strain>
    </source>
</reference>
<accession>A0AB39DWE6</accession>
<dbReference type="Gene3D" id="1.10.260.40">
    <property type="entry name" value="lambda repressor-like DNA-binding domains"/>
    <property type="match status" value="1"/>
</dbReference>
<dbReference type="SUPFAM" id="SSF47413">
    <property type="entry name" value="lambda repressor-like DNA-binding domains"/>
    <property type="match status" value="1"/>
</dbReference>
<dbReference type="AlphaFoldDB" id="A0AB39DWE6"/>
<evidence type="ECO:0000313" key="1">
    <source>
        <dbReference type="EMBL" id="XDJ58143.1"/>
    </source>
</evidence>
<dbReference type="InterPro" id="IPR007933">
    <property type="entry name" value="Transcrpt_activ_CII"/>
</dbReference>
<organism evidence="1">
    <name type="scientific">Castellaniella ginsengisoli</name>
    <dbReference type="NCBI Taxonomy" id="546114"/>
    <lineage>
        <taxon>Bacteria</taxon>
        <taxon>Pseudomonadati</taxon>
        <taxon>Pseudomonadota</taxon>
        <taxon>Betaproteobacteria</taxon>
        <taxon>Burkholderiales</taxon>
        <taxon>Alcaligenaceae</taxon>
        <taxon>Castellaniella</taxon>
    </lineage>
</organism>
<name>A0AB39DWE6_9BURK</name>
<proteinExistence type="predicted"/>
<evidence type="ECO:0000313" key="3">
    <source>
        <dbReference type="EMBL" id="XDJ64233.1"/>
    </source>
</evidence>
<dbReference type="EMBL" id="CP158261">
    <property type="protein sequence ID" value="XDJ67357.1"/>
    <property type="molecule type" value="Genomic_DNA"/>
</dbReference>
<evidence type="ECO:0000313" key="4">
    <source>
        <dbReference type="EMBL" id="XDJ67357.1"/>
    </source>
</evidence>
<evidence type="ECO:0000313" key="5">
    <source>
        <dbReference type="EMBL" id="XDJ78544.1"/>
    </source>
</evidence>
<dbReference type="GO" id="GO:0003677">
    <property type="term" value="F:DNA binding"/>
    <property type="evidence" value="ECO:0007669"/>
    <property type="project" value="InterPro"/>
</dbReference>